<keyword evidence="6 7" id="KW-0460">Magnesium</keyword>
<comment type="cofactor">
    <cofactor evidence="7">
        <name>Mg(2+)</name>
        <dbReference type="ChEBI" id="CHEBI:18420"/>
    </cofactor>
    <text evidence="7">Binds 1 Mg(2+) ion per subunit.</text>
</comment>
<dbReference type="PANTHER" id="PTHR11815:SF10">
    <property type="entry name" value="SUCCINATE--COA LIGASE [GDP-FORMING] SUBUNIT BETA, MITOCHONDRIAL"/>
    <property type="match status" value="1"/>
</dbReference>
<comment type="function">
    <text evidence="7">Succinyl-CoA synthetase functions in the citric acid cycle (TCA), coupling the hydrolysis of succinyl-CoA to the synthesis of either ATP or GTP and thus represents the only step of substrate-level phosphorylation in the TCA. The beta subunit provides nucleotide specificity of the enzyme and binds the substrate succinate, while the binding sites for coenzyme A and phosphate are found in the alpha subunit.</text>
</comment>
<keyword evidence="7 8" id="KW-0067">ATP-binding</keyword>
<evidence type="ECO:0000259" key="9">
    <source>
        <dbReference type="PROSITE" id="PS50975"/>
    </source>
</evidence>
<dbReference type="FunFam" id="3.30.470.20:FF:000002">
    <property type="entry name" value="Succinate--CoA ligase [ADP-forming] subunit beta"/>
    <property type="match status" value="1"/>
</dbReference>
<comment type="similarity">
    <text evidence="1 7">Belongs to the succinate/malate CoA ligase beta subunit family.</text>
</comment>
<evidence type="ECO:0000256" key="3">
    <source>
        <dbReference type="ARBA" id="ARBA00022598"/>
    </source>
</evidence>
<evidence type="ECO:0000313" key="10">
    <source>
        <dbReference type="EMBL" id="HGW90930.1"/>
    </source>
</evidence>
<dbReference type="Pfam" id="PF08442">
    <property type="entry name" value="ATP-grasp_2"/>
    <property type="match status" value="1"/>
</dbReference>
<dbReference type="PROSITE" id="PS01217">
    <property type="entry name" value="SUCCINYL_COA_LIG_3"/>
    <property type="match status" value="1"/>
</dbReference>
<dbReference type="InterPro" id="IPR017866">
    <property type="entry name" value="Succ-CoA_synthase_bsu_CS"/>
</dbReference>
<dbReference type="NCBIfam" id="NF001913">
    <property type="entry name" value="PRK00696.1"/>
    <property type="match status" value="1"/>
</dbReference>
<feature type="binding site" evidence="7">
    <location>
        <position position="94"/>
    </location>
    <ligand>
        <name>ATP</name>
        <dbReference type="ChEBI" id="CHEBI:30616"/>
    </ligand>
</feature>
<dbReference type="Pfam" id="PF00549">
    <property type="entry name" value="Ligase_CoA"/>
    <property type="match status" value="1"/>
</dbReference>
<accession>A0A7C4UER7</accession>
<dbReference type="Gene3D" id="3.40.50.261">
    <property type="entry name" value="Succinyl-CoA synthetase domains"/>
    <property type="match status" value="1"/>
</dbReference>
<comment type="caution">
    <text evidence="7">Lacks conserved residue(s) required for the propagation of feature annotation.</text>
</comment>
<evidence type="ECO:0000256" key="5">
    <source>
        <dbReference type="ARBA" id="ARBA00022741"/>
    </source>
</evidence>
<dbReference type="PROSITE" id="PS50975">
    <property type="entry name" value="ATP_GRASP"/>
    <property type="match status" value="1"/>
</dbReference>
<comment type="catalytic activity">
    <reaction evidence="7">
        <text>succinate + ATP + CoA = succinyl-CoA + ADP + phosphate</text>
        <dbReference type="Rhea" id="RHEA:17661"/>
        <dbReference type="ChEBI" id="CHEBI:30031"/>
        <dbReference type="ChEBI" id="CHEBI:30616"/>
        <dbReference type="ChEBI" id="CHEBI:43474"/>
        <dbReference type="ChEBI" id="CHEBI:57287"/>
        <dbReference type="ChEBI" id="CHEBI:57292"/>
        <dbReference type="ChEBI" id="CHEBI:456216"/>
        <dbReference type="EC" id="6.2.1.5"/>
    </reaction>
</comment>
<dbReference type="FunFam" id="3.40.50.261:FF:000001">
    <property type="entry name" value="Succinate--CoA ligase [ADP-forming] subunit beta"/>
    <property type="match status" value="1"/>
</dbReference>
<evidence type="ECO:0000256" key="8">
    <source>
        <dbReference type="PROSITE-ProRule" id="PRU00409"/>
    </source>
</evidence>
<dbReference type="PANTHER" id="PTHR11815">
    <property type="entry name" value="SUCCINYL-COA SYNTHETASE BETA CHAIN"/>
    <property type="match status" value="1"/>
</dbReference>
<feature type="binding site" evidence="7">
    <location>
        <position position="193"/>
    </location>
    <ligand>
        <name>Mg(2+)</name>
        <dbReference type="ChEBI" id="CHEBI:18420"/>
    </ligand>
</feature>
<dbReference type="InterPro" id="IPR013650">
    <property type="entry name" value="ATP-grasp_succ-CoA_synth-type"/>
</dbReference>
<feature type="binding site" evidence="7">
    <location>
        <position position="99"/>
    </location>
    <ligand>
        <name>ATP</name>
        <dbReference type="ChEBI" id="CHEBI:30616"/>
    </ligand>
</feature>
<evidence type="ECO:0000256" key="7">
    <source>
        <dbReference type="HAMAP-Rule" id="MF_00558"/>
    </source>
</evidence>
<dbReference type="GO" id="GO:0005524">
    <property type="term" value="F:ATP binding"/>
    <property type="evidence" value="ECO:0007669"/>
    <property type="project" value="UniProtKB-UniRule"/>
</dbReference>
<proteinExistence type="inferred from homology"/>
<comment type="catalytic activity">
    <reaction evidence="7">
        <text>GTP + succinate + CoA = succinyl-CoA + GDP + phosphate</text>
        <dbReference type="Rhea" id="RHEA:22120"/>
        <dbReference type="ChEBI" id="CHEBI:30031"/>
        <dbReference type="ChEBI" id="CHEBI:37565"/>
        <dbReference type="ChEBI" id="CHEBI:43474"/>
        <dbReference type="ChEBI" id="CHEBI:57287"/>
        <dbReference type="ChEBI" id="CHEBI:57292"/>
        <dbReference type="ChEBI" id="CHEBI:58189"/>
    </reaction>
</comment>
<evidence type="ECO:0000256" key="4">
    <source>
        <dbReference type="ARBA" id="ARBA00022723"/>
    </source>
</evidence>
<gene>
    <name evidence="7" type="primary">sucC</name>
    <name evidence="10" type="ORF">ENV67_00100</name>
</gene>
<dbReference type="HAMAP" id="MF_00558">
    <property type="entry name" value="Succ_CoA_beta"/>
    <property type="match status" value="1"/>
</dbReference>
<dbReference type="GO" id="GO:0005829">
    <property type="term" value="C:cytosol"/>
    <property type="evidence" value="ECO:0007669"/>
    <property type="project" value="TreeGrafter"/>
</dbReference>
<dbReference type="EMBL" id="DTHG01000001">
    <property type="protein sequence ID" value="HGW90930.1"/>
    <property type="molecule type" value="Genomic_DNA"/>
</dbReference>
<dbReference type="SUPFAM" id="SSF52210">
    <property type="entry name" value="Succinyl-CoA synthetase domains"/>
    <property type="match status" value="1"/>
</dbReference>
<comment type="subunit">
    <text evidence="7">Heterotetramer of two alpha and two beta subunits.</text>
</comment>
<dbReference type="Gene3D" id="3.30.470.20">
    <property type="entry name" value="ATP-grasp fold, B domain"/>
    <property type="match status" value="1"/>
</dbReference>
<feature type="binding site" evidence="7">
    <location>
        <position position="258"/>
    </location>
    <ligand>
        <name>substrate</name>
        <note>ligand shared with subunit alpha</note>
    </ligand>
</feature>
<dbReference type="GO" id="GO:0042709">
    <property type="term" value="C:succinate-CoA ligase complex"/>
    <property type="evidence" value="ECO:0007669"/>
    <property type="project" value="TreeGrafter"/>
</dbReference>
<comment type="caution">
    <text evidence="10">The sequence shown here is derived from an EMBL/GenBank/DDBJ whole genome shotgun (WGS) entry which is preliminary data.</text>
</comment>
<keyword evidence="5 7" id="KW-0547">Nucleotide-binding</keyword>
<dbReference type="SUPFAM" id="SSF56059">
    <property type="entry name" value="Glutathione synthetase ATP-binding domain-like"/>
    <property type="match status" value="1"/>
</dbReference>
<dbReference type="InterPro" id="IPR005809">
    <property type="entry name" value="Succ_CoA_ligase-like_bsu"/>
</dbReference>
<dbReference type="UniPathway" id="UPA00223">
    <property type="reaction ID" value="UER00999"/>
</dbReference>
<dbReference type="InterPro" id="IPR005811">
    <property type="entry name" value="SUCC_ACL_C"/>
</dbReference>
<dbReference type="GO" id="GO:0006104">
    <property type="term" value="P:succinyl-CoA metabolic process"/>
    <property type="evidence" value="ECO:0007669"/>
    <property type="project" value="TreeGrafter"/>
</dbReference>
<reference evidence="10" key="1">
    <citation type="journal article" date="2020" name="mSystems">
        <title>Genome- and Community-Level Interaction Insights into Carbon Utilization and Element Cycling Functions of Hydrothermarchaeota in Hydrothermal Sediment.</title>
        <authorList>
            <person name="Zhou Z."/>
            <person name="Liu Y."/>
            <person name="Xu W."/>
            <person name="Pan J."/>
            <person name="Luo Z.H."/>
            <person name="Li M."/>
        </authorList>
    </citation>
    <scope>NUCLEOTIDE SEQUENCE [LARGE SCALE GENOMIC DNA]</scope>
    <source>
        <strain evidence="10">SpSt-780</strain>
    </source>
</reference>
<feature type="binding site" evidence="7">
    <location>
        <begin position="315"/>
        <end position="317"/>
    </location>
    <ligand>
        <name>substrate</name>
        <note>ligand shared with subunit alpha</note>
    </ligand>
</feature>
<evidence type="ECO:0000256" key="1">
    <source>
        <dbReference type="ARBA" id="ARBA00009182"/>
    </source>
</evidence>
<dbReference type="EC" id="6.2.1.5" evidence="7"/>
<feature type="binding site" evidence="7">
    <location>
        <position position="207"/>
    </location>
    <ligand>
        <name>Mg(2+)</name>
        <dbReference type="ChEBI" id="CHEBI:18420"/>
    </ligand>
</feature>
<dbReference type="InterPro" id="IPR013815">
    <property type="entry name" value="ATP_grasp_subdomain_1"/>
</dbReference>
<feature type="binding site" evidence="7">
    <location>
        <position position="45"/>
    </location>
    <ligand>
        <name>ATP</name>
        <dbReference type="ChEBI" id="CHEBI:30616"/>
    </ligand>
</feature>
<dbReference type="InterPro" id="IPR016102">
    <property type="entry name" value="Succinyl-CoA_synth-like"/>
</dbReference>
<evidence type="ECO:0000256" key="6">
    <source>
        <dbReference type="ARBA" id="ARBA00022842"/>
    </source>
</evidence>
<keyword evidence="3 7" id="KW-0436">Ligase</keyword>
<feature type="domain" description="ATP-grasp" evidence="9">
    <location>
        <begin position="9"/>
        <end position="221"/>
    </location>
</feature>
<dbReference type="GO" id="GO:0006099">
    <property type="term" value="P:tricarboxylic acid cycle"/>
    <property type="evidence" value="ECO:0007669"/>
    <property type="project" value="UniProtKB-UniRule"/>
</dbReference>
<dbReference type="NCBIfam" id="TIGR01016">
    <property type="entry name" value="sucCoAbeta"/>
    <property type="match status" value="1"/>
</dbReference>
<sequence>MKIHEYQAREFFIRYGIPTPVADVAKNKDEVYEIAKKIGKRVVIKAQVQVGGRGKAGGVKLANNPDEAREIGEKILNMEIKGIKVKRVLVMEAVDILKEFYIGIIVDRRTKRPVIMVSPAGGVDIEEVAKKTPEKIYKLTIDPLYGVLQHQARNLAQRLFDNVDFNFIIRTAEIIMRLYKLFIETDASIAEINPFVLTKNGELLAIDSKINFDDNALFRHPEYENLKDLTEDEKIEEDAKKAGLSFIKLSGNIGCVVNGAGLAMATMDVIKYFGGEPANFLDVGGSSNPEKVKNAMNILLKDKNVKSIWFNIFGGITRCDDIAKGLVEAMKGIEIKIPIVVRITGTNEELAKEIIKDSKLPIIFANTMSEGAKMAIKSIGGSNERSR</sequence>
<evidence type="ECO:0000256" key="2">
    <source>
        <dbReference type="ARBA" id="ARBA00022532"/>
    </source>
</evidence>
<feature type="binding site" evidence="7">
    <location>
        <begin position="52"/>
        <end position="54"/>
    </location>
    <ligand>
        <name>ATP</name>
        <dbReference type="ChEBI" id="CHEBI:30616"/>
    </ligand>
</feature>
<keyword evidence="4 7" id="KW-0479">Metal-binding</keyword>
<dbReference type="Gene3D" id="3.30.1490.20">
    <property type="entry name" value="ATP-grasp fold, A domain"/>
    <property type="match status" value="1"/>
</dbReference>
<dbReference type="GO" id="GO:0000287">
    <property type="term" value="F:magnesium ion binding"/>
    <property type="evidence" value="ECO:0007669"/>
    <property type="project" value="UniProtKB-UniRule"/>
</dbReference>
<protein>
    <recommendedName>
        <fullName evidence="7">Succinate--CoA ligase [ADP-forming] subunit beta</fullName>
        <ecNumber evidence="7">6.2.1.5</ecNumber>
    </recommendedName>
    <alternativeName>
        <fullName evidence="7">Succinyl-CoA synthetase subunit beta</fullName>
        <shortName evidence="7">SCS-beta</shortName>
    </alternativeName>
</protein>
<dbReference type="AlphaFoldDB" id="A0A7C4UER7"/>
<comment type="pathway">
    <text evidence="7">Carbohydrate metabolism; tricarboxylic acid cycle; succinate from succinyl-CoA (ligase route): step 1/1.</text>
</comment>
<name>A0A7C4UER7_UNCW3</name>
<keyword evidence="2 7" id="KW-0816">Tricarboxylic acid cycle</keyword>
<dbReference type="InterPro" id="IPR011761">
    <property type="entry name" value="ATP-grasp"/>
</dbReference>
<organism evidence="10">
    <name type="scientific">candidate division WOR-3 bacterium</name>
    <dbReference type="NCBI Taxonomy" id="2052148"/>
    <lineage>
        <taxon>Bacteria</taxon>
        <taxon>Bacteria division WOR-3</taxon>
    </lineage>
</organism>
<dbReference type="GO" id="GO:0004775">
    <property type="term" value="F:succinate-CoA ligase (ADP-forming) activity"/>
    <property type="evidence" value="ECO:0007669"/>
    <property type="project" value="UniProtKB-UniRule"/>
</dbReference>
<dbReference type="PIRSF" id="PIRSF001554">
    <property type="entry name" value="SucCS_beta"/>
    <property type="match status" value="1"/>
</dbReference>